<evidence type="ECO:0000256" key="2">
    <source>
        <dbReference type="ARBA" id="ARBA00022801"/>
    </source>
</evidence>
<accession>A0A941GFE6</accession>
<dbReference type="GO" id="GO:0008783">
    <property type="term" value="F:agmatinase activity"/>
    <property type="evidence" value="ECO:0007669"/>
    <property type="project" value="TreeGrafter"/>
</dbReference>
<dbReference type="SUPFAM" id="SSF52768">
    <property type="entry name" value="Arginase/deacetylase"/>
    <property type="match status" value="1"/>
</dbReference>
<keyword evidence="1" id="KW-0479">Metal-binding</keyword>
<dbReference type="Gene3D" id="3.40.800.10">
    <property type="entry name" value="Ureohydrolase domain"/>
    <property type="match status" value="1"/>
</dbReference>
<comment type="caution">
    <text evidence="4">The sequence shown here is derived from an EMBL/GenBank/DDBJ whole genome shotgun (WGS) entry which is preliminary data.</text>
</comment>
<dbReference type="Pfam" id="PF00491">
    <property type="entry name" value="Arginase"/>
    <property type="match status" value="1"/>
</dbReference>
<dbReference type="PROSITE" id="PS51409">
    <property type="entry name" value="ARGINASE_2"/>
    <property type="match status" value="1"/>
</dbReference>
<dbReference type="AlphaFoldDB" id="A0A941GFE6"/>
<evidence type="ECO:0000313" key="4">
    <source>
        <dbReference type="EMBL" id="MBR8671649.1"/>
    </source>
</evidence>
<dbReference type="PANTHER" id="PTHR11358:SF26">
    <property type="entry name" value="GUANIDINO ACID HYDROLASE, MITOCHONDRIAL"/>
    <property type="match status" value="1"/>
</dbReference>
<organism evidence="4">
    <name type="scientific">Niallia circulans</name>
    <name type="common">Bacillus circulans</name>
    <dbReference type="NCBI Taxonomy" id="1397"/>
    <lineage>
        <taxon>Bacteria</taxon>
        <taxon>Bacillati</taxon>
        <taxon>Bacillota</taxon>
        <taxon>Bacilli</taxon>
        <taxon>Bacillales</taxon>
        <taxon>Bacillaceae</taxon>
        <taxon>Niallia</taxon>
    </lineage>
</organism>
<protein>
    <submittedName>
        <fullName evidence="4">Arginase family protein</fullName>
    </submittedName>
</protein>
<keyword evidence="2" id="KW-0378">Hydrolase</keyword>
<dbReference type="GO" id="GO:0033389">
    <property type="term" value="P:putrescine biosynthetic process from arginine, via agmatine"/>
    <property type="evidence" value="ECO:0007669"/>
    <property type="project" value="TreeGrafter"/>
</dbReference>
<name>A0A941GFE6_NIACI</name>
<evidence type="ECO:0000256" key="3">
    <source>
        <dbReference type="PROSITE-ProRule" id="PRU00742"/>
    </source>
</evidence>
<dbReference type="InterPro" id="IPR006035">
    <property type="entry name" value="Ureohydrolase"/>
</dbReference>
<reference evidence="4" key="1">
    <citation type="submission" date="2021-04" db="EMBL/GenBank/DDBJ databases">
        <title>Genomic analysis of electroactive and textile dye degrading Bacillus circulans strain: DC10 isolated from constructed wetland-microbial fuel cells treating textile dye wastewaters.</title>
        <authorList>
            <person name="Patel D.U."/>
            <person name="Desai C.R."/>
        </authorList>
    </citation>
    <scope>NUCLEOTIDE SEQUENCE</scope>
    <source>
        <strain evidence="4">DC10</strain>
    </source>
</reference>
<proteinExistence type="inferred from homology"/>
<dbReference type="InterPro" id="IPR023696">
    <property type="entry name" value="Ureohydrolase_dom_sf"/>
</dbReference>
<dbReference type="GO" id="GO:0046872">
    <property type="term" value="F:metal ion binding"/>
    <property type="evidence" value="ECO:0007669"/>
    <property type="project" value="UniProtKB-KW"/>
</dbReference>
<dbReference type="RefSeq" id="WP_212120879.1">
    <property type="nucleotide sequence ID" value="NZ_JAGTPX020000010.1"/>
</dbReference>
<comment type="similarity">
    <text evidence="3">Belongs to the arginase family.</text>
</comment>
<dbReference type="EMBL" id="JAGTPX010000024">
    <property type="protein sequence ID" value="MBR8671649.1"/>
    <property type="molecule type" value="Genomic_DNA"/>
</dbReference>
<evidence type="ECO:0000256" key="1">
    <source>
        <dbReference type="ARBA" id="ARBA00022723"/>
    </source>
</evidence>
<gene>
    <name evidence="4" type="ORF">KD144_19110</name>
</gene>
<sequence>MKLVMSPYLNINNSNSIINKLYSNSVEISEDMKYFLELFKDPVEVEDIKKEIEAENIDEIIEDLLSGGYLIDTNRPEFEQISPIEITNLKLQTICGAQPGKLKNDIQNTNRSIGFIGIPYDLGSAHYEGASNGIKKLRDKSSKYAYLTLDGDGLTKGWFNPKINKHVFKGNTIKDYGDLFMSNNQLFNLAQIKQLSKDISESSIFPIYIGGDHSISLPIIESVAEFYGDIQVLQMDAHNDLGKQRWGVVEHGSFVTNLLANKNVRKVVQLGIRGPQHKIIKHPKLVTKYYKDFDNIVAHLDLDIPTYITIDSDVFDPSIVSGVAYPVSDGWTFNDFQKAIKQLSLLNKVGLDIVEFNPKYDLSEVSIATLSAVLLSVLELLGDYK</sequence>
<dbReference type="PANTHER" id="PTHR11358">
    <property type="entry name" value="ARGINASE/AGMATINASE"/>
    <property type="match status" value="1"/>
</dbReference>